<dbReference type="EMBL" id="JABSTQ010006284">
    <property type="protein sequence ID" value="KAG0437561.1"/>
    <property type="molecule type" value="Genomic_DNA"/>
</dbReference>
<accession>A0AC60QQT2</accession>
<name>A0AC60QQT2_IXOPE</name>
<organism evidence="1 2">
    <name type="scientific">Ixodes persulcatus</name>
    <name type="common">Taiga tick</name>
    <dbReference type="NCBI Taxonomy" id="34615"/>
    <lineage>
        <taxon>Eukaryota</taxon>
        <taxon>Metazoa</taxon>
        <taxon>Ecdysozoa</taxon>
        <taxon>Arthropoda</taxon>
        <taxon>Chelicerata</taxon>
        <taxon>Arachnida</taxon>
        <taxon>Acari</taxon>
        <taxon>Parasitiformes</taxon>
        <taxon>Ixodida</taxon>
        <taxon>Ixodoidea</taxon>
        <taxon>Ixodidae</taxon>
        <taxon>Ixodinae</taxon>
        <taxon>Ixodes</taxon>
    </lineage>
</organism>
<gene>
    <name evidence="1" type="ORF">HPB47_017384</name>
</gene>
<proteinExistence type="predicted"/>
<comment type="caution">
    <text evidence="1">The sequence shown here is derived from an EMBL/GenBank/DDBJ whole genome shotgun (WGS) entry which is preliminary data.</text>
</comment>
<sequence>MDAKTASDLEVGSPSPQAARSGQHKRAKTLYPDCPWSWMVAVGCSCMNFFTVVMIRSAGVVYVNIVEYFGVTRQEAAWPISIVPGCANLAGPFVAVIVRKVGVRPVAIIGTFMMSLSIMLCFFAPNILYLSVFLGVFHGIGSGMTITPNAVCLNEWFDRMKVRASGIIYTGACLGSFVFPVLFKYCNDVFGIRGSFLIFGALMMNAVAFSFFIRSPPWRVKARKAKLKAKRMEKQKQILSNGGPQENKGFVPDLKLSAGPSTGAMAPIIPQSNGTSKDINIQNGILEETPNSTRETLTSIRADGSELMASQYQLPKRNFQRSISQQPPEPRATEGSNKQRSDSVVSGESTTVWPRQHRTSEGSQAPEDHSHHRGSLRRQSSTRSSLSNFYCIYEPTAHSNAINTIPELDDIEEDQASIATYQHVEATKKKLVNRVSVLMGLTYVFVTYGNMAFMTVLMDFAQDRHVPLDKAVYLLSGFATSDIVGRLSVGWVSDKGILENKTILGFSCSAFGLCMQVLPFFSSYEGIMFMSILVGYAIGNTVVLFNVVLGDAVGVERIPTAIGCISFVAGLAAFSRPFLIETWQLSAKLVGVLSSQVSVDMFRFCLRDE</sequence>
<reference evidence="1 2" key="1">
    <citation type="journal article" date="2020" name="Cell">
        <title>Large-Scale Comparative Analyses of Tick Genomes Elucidate Their Genetic Diversity and Vector Capacities.</title>
        <authorList>
            <consortium name="Tick Genome and Microbiome Consortium (TIGMIC)"/>
            <person name="Jia N."/>
            <person name="Wang J."/>
            <person name="Shi W."/>
            <person name="Du L."/>
            <person name="Sun Y."/>
            <person name="Zhan W."/>
            <person name="Jiang J.F."/>
            <person name="Wang Q."/>
            <person name="Zhang B."/>
            <person name="Ji P."/>
            <person name="Bell-Sakyi L."/>
            <person name="Cui X.M."/>
            <person name="Yuan T.T."/>
            <person name="Jiang B.G."/>
            <person name="Yang W.F."/>
            <person name="Lam T.T."/>
            <person name="Chang Q.C."/>
            <person name="Ding S.J."/>
            <person name="Wang X.J."/>
            <person name="Zhu J.G."/>
            <person name="Ruan X.D."/>
            <person name="Zhao L."/>
            <person name="Wei J.T."/>
            <person name="Ye R.Z."/>
            <person name="Que T.C."/>
            <person name="Du C.H."/>
            <person name="Zhou Y.H."/>
            <person name="Cheng J.X."/>
            <person name="Dai P.F."/>
            <person name="Guo W.B."/>
            <person name="Han X.H."/>
            <person name="Huang E.J."/>
            <person name="Li L.F."/>
            <person name="Wei W."/>
            <person name="Gao Y.C."/>
            <person name="Liu J.Z."/>
            <person name="Shao H.Z."/>
            <person name="Wang X."/>
            <person name="Wang C.C."/>
            <person name="Yang T.C."/>
            <person name="Huo Q.B."/>
            <person name="Li W."/>
            <person name="Chen H.Y."/>
            <person name="Chen S.E."/>
            <person name="Zhou L.G."/>
            <person name="Ni X.B."/>
            <person name="Tian J.H."/>
            <person name="Sheng Y."/>
            <person name="Liu T."/>
            <person name="Pan Y.S."/>
            <person name="Xia L.Y."/>
            <person name="Li J."/>
            <person name="Zhao F."/>
            <person name="Cao W.C."/>
        </authorList>
    </citation>
    <scope>NUCLEOTIDE SEQUENCE [LARGE SCALE GENOMIC DNA]</scope>
    <source>
        <strain evidence="1">Iper-2018</strain>
    </source>
</reference>
<dbReference type="Proteomes" id="UP000805193">
    <property type="component" value="Unassembled WGS sequence"/>
</dbReference>
<evidence type="ECO:0000313" key="1">
    <source>
        <dbReference type="EMBL" id="KAG0437561.1"/>
    </source>
</evidence>
<keyword evidence="2" id="KW-1185">Reference proteome</keyword>
<evidence type="ECO:0000313" key="2">
    <source>
        <dbReference type="Proteomes" id="UP000805193"/>
    </source>
</evidence>
<protein>
    <submittedName>
        <fullName evidence="1">Uncharacterized protein</fullName>
    </submittedName>
</protein>